<organism evidence="1 2">
    <name type="scientific">Romanomermis culicivorax</name>
    <name type="common">Nematode worm</name>
    <dbReference type="NCBI Taxonomy" id="13658"/>
    <lineage>
        <taxon>Eukaryota</taxon>
        <taxon>Metazoa</taxon>
        <taxon>Ecdysozoa</taxon>
        <taxon>Nematoda</taxon>
        <taxon>Enoplea</taxon>
        <taxon>Dorylaimia</taxon>
        <taxon>Mermithida</taxon>
        <taxon>Mermithoidea</taxon>
        <taxon>Mermithidae</taxon>
        <taxon>Romanomermis</taxon>
    </lineage>
</organism>
<reference evidence="2" key="1">
    <citation type="submission" date="2022-11" db="UniProtKB">
        <authorList>
            <consortium name="WormBaseParasite"/>
        </authorList>
    </citation>
    <scope>IDENTIFICATION</scope>
</reference>
<accession>A0A915HU75</accession>
<dbReference type="AlphaFoldDB" id="A0A915HU75"/>
<protein>
    <submittedName>
        <fullName evidence="2">Uncharacterized protein</fullName>
    </submittedName>
</protein>
<dbReference type="WBParaSite" id="nRc.2.0.1.t05096-RA">
    <property type="protein sequence ID" value="nRc.2.0.1.t05096-RA"/>
    <property type="gene ID" value="nRc.2.0.1.g05096"/>
</dbReference>
<sequence>MLKKIENATTKTVVALTLKGVAKVPISSVITGKVSIKNEQIKMAKSLTVKAIKYQLTILVLIDGCL</sequence>
<keyword evidence="1" id="KW-1185">Reference proteome</keyword>
<evidence type="ECO:0000313" key="1">
    <source>
        <dbReference type="Proteomes" id="UP000887565"/>
    </source>
</evidence>
<dbReference type="Proteomes" id="UP000887565">
    <property type="component" value="Unplaced"/>
</dbReference>
<evidence type="ECO:0000313" key="2">
    <source>
        <dbReference type="WBParaSite" id="nRc.2.0.1.t05096-RA"/>
    </source>
</evidence>
<proteinExistence type="predicted"/>
<name>A0A915HU75_ROMCU</name>